<name>A0A068QPI4_9GAMM</name>
<evidence type="ECO:0000256" key="1">
    <source>
        <dbReference type="SAM" id="MobiDB-lite"/>
    </source>
</evidence>
<dbReference type="KEGG" id="xdo:XDD1_1253"/>
<proteinExistence type="predicted"/>
<dbReference type="HOGENOM" id="CLU_3142352_0_0_6"/>
<dbReference type="AlphaFoldDB" id="A0A068QPI4"/>
<evidence type="ECO:0000313" key="3">
    <source>
        <dbReference type="Proteomes" id="UP000032721"/>
    </source>
</evidence>
<evidence type="ECO:0000313" key="2">
    <source>
        <dbReference type="EMBL" id="CDG16952.1"/>
    </source>
</evidence>
<dbReference type="Proteomes" id="UP000032721">
    <property type="component" value="Chromosome"/>
</dbReference>
<gene>
    <name evidence="2" type="ORF">XDD1_1253</name>
</gene>
<organism evidence="2 3">
    <name type="scientific">Xenorhabdus doucetiae</name>
    <dbReference type="NCBI Taxonomy" id="351671"/>
    <lineage>
        <taxon>Bacteria</taxon>
        <taxon>Pseudomonadati</taxon>
        <taxon>Pseudomonadota</taxon>
        <taxon>Gammaproteobacteria</taxon>
        <taxon>Enterobacterales</taxon>
        <taxon>Morganellaceae</taxon>
        <taxon>Xenorhabdus</taxon>
    </lineage>
</organism>
<sequence length="49" mass="5284">MFGRGVPDSDTSDTGISGADLSGIGMEYFVFLLTDKTTLTKYGESENMK</sequence>
<protein>
    <submittedName>
        <fullName evidence="2">Uncharacterized protein</fullName>
    </submittedName>
</protein>
<reference evidence="2 3" key="1">
    <citation type="submission" date="2013-07" db="EMBL/GenBank/DDBJ databases">
        <authorList>
            <person name="Genoscope - CEA"/>
        </authorList>
    </citation>
    <scope>NUCLEOTIDE SEQUENCE [LARGE SCALE GENOMIC DNA]</scope>
    <source>
        <strain evidence="3">FRM16 / DSM 17909</strain>
    </source>
</reference>
<dbReference type="EMBL" id="FO704550">
    <property type="protein sequence ID" value="CDG16952.1"/>
    <property type="molecule type" value="Genomic_DNA"/>
</dbReference>
<feature type="region of interest" description="Disordered" evidence="1">
    <location>
        <begin position="1"/>
        <end position="20"/>
    </location>
</feature>
<dbReference type="STRING" id="351671.XDD1_1253"/>
<accession>A0A068QPI4</accession>